<protein>
    <submittedName>
        <fullName evidence="9">DoxX family protein</fullName>
    </submittedName>
</protein>
<keyword evidence="4 8" id="KW-0812">Transmembrane</keyword>
<dbReference type="RefSeq" id="WP_035002996.1">
    <property type="nucleotide sequence ID" value="NZ_JAKMUT010000001.1"/>
</dbReference>
<feature type="region of interest" description="Disordered" evidence="7">
    <location>
        <begin position="251"/>
        <end position="324"/>
    </location>
</feature>
<reference evidence="9" key="1">
    <citation type="submission" date="2022-02" db="EMBL/GenBank/DDBJ databases">
        <title>Corynebacterium sp. from urogenital microbiome.</title>
        <authorList>
            <person name="Cappelli E.A."/>
            <person name="Ribeiro T.G."/>
            <person name="Peixe L."/>
        </authorList>
    </citation>
    <scope>NUCLEOTIDE SEQUENCE</scope>
    <source>
        <strain evidence="9">C8Ua_174</strain>
    </source>
</reference>
<feature type="compositionally biased region" description="Gly residues" evidence="7">
    <location>
        <begin position="311"/>
        <end position="324"/>
    </location>
</feature>
<accession>A0A9X3LJ30</accession>
<comment type="subcellular location">
    <subcellularLocation>
        <location evidence="1">Cell membrane</location>
        <topology evidence="1">Multi-pass membrane protein</topology>
    </subcellularLocation>
</comment>
<dbReference type="EMBL" id="JAKMUT010000001">
    <property type="protein sequence ID" value="MCZ9288750.1"/>
    <property type="molecule type" value="Genomic_DNA"/>
</dbReference>
<dbReference type="PANTHER" id="PTHR33452:SF1">
    <property type="entry name" value="INNER MEMBRANE PROTEIN YPHA-RELATED"/>
    <property type="match status" value="1"/>
</dbReference>
<dbReference type="InterPro" id="IPR032808">
    <property type="entry name" value="DoxX"/>
</dbReference>
<feature type="compositionally biased region" description="Low complexity" evidence="7">
    <location>
        <begin position="153"/>
        <end position="176"/>
    </location>
</feature>
<keyword evidence="5 8" id="KW-1133">Transmembrane helix</keyword>
<evidence type="ECO:0000256" key="7">
    <source>
        <dbReference type="SAM" id="MobiDB-lite"/>
    </source>
</evidence>
<proteinExistence type="inferred from homology"/>
<feature type="region of interest" description="Disordered" evidence="7">
    <location>
        <begin position="140"/>
        <end position="236"/>
    </location>
</feature>
<comment type="similarity">
    <text evidence="2">Belongs to the DoxX family.</text>
</comment>
<dbReference type="PANTHER" id="PTHR33452">
    <property type="entry name" value="OXIDOREDUCTASE CATD-RELATED"/>
    <property type="match status" value="1"/>
</dbReference>
<evidence type="ECO:0000256" key="5">
    <source>
        <dbReference type="ARBA" id="ARBA00022989"/>
    </source>
</evidence>
<name>A0A9X3LJ30_9CORY</name>
<dbReference type="AlphaFoldDB" id="A0A9X3LJ30"/>
<feature type="transmembrane region" description="Helical" evidence="8">
    <location>
        <begin position="79"/>
        <end position="99"/>
    </location>
</feature>
<dbReference type="Proteomes" id="UP001146469">
    <property type="component" value="Unassembled WGS sequence"/>
</dbReference>
<keyword evidence="3" id="KW-1003">Cell membrane</keyword>
<organism evidence="9 10">
    <name type="scientific">Corynebacterium evansiae</name>
    <dbReference type="NCBI Taxonomy" id="2913499"/>
    <lineage>
        <taxon>Bacteria</taxon>
        <taxon>Bacillati</taxon>
        <taxon>Actinomycetota</taxon>
        <taxon>Actinomycetes</taxon>
        <taxon>Mycobacteriales</taxon>
        <taxon>Corynebacteriaceae</taxon>
        <taxon>Corynebacterium</taxon>
    </lineage>
</organism>
<comment type="caution">
    <text evidence="9">The sequence shown here is derived from an EMBL/GenBank/DDBJ whole genome shotgun (WGS) entry which is preliminary data.</text>
</comment>
<dbReference type="Pfam" id="PF07681">
    <property type="entry name" value="DoxX"/>
    <property type="match status" value="1"/>
</dbReference>
<dbReference type="GO" id="GO:0005886">
    <property type="term" value="C:plasma membrane"/>
    <property type="evidence" value="ECO:0007669"/>
    <property type="project" value="UniProtKB-SubCell"/>
</dbReference>
<evidence type="ECO:0000256" key="8">
    <source>
        <dbReference type="SAM" id="Phobius"/>
    </source>
</evidence>
<feature type="transmembrane region" description="Helical" evidence="8">
    <location>
        <begin position="54"/>
        <end position="72"/>
    </location>
</feature>
<feature type="compositionally biased region" description="Polar residues" evidence="7">
    <location>
        <begin position="177"/>
        <end position="236"/>
    </location>
</feature>
<evidence type="ECO:0000313" key="10">
    <source>
        <dbReference type="Proteomes" id="UP001146469"/>
    </source>
</evidence>
<feature type="transmembrane region" description="Helical" evidence="8">
    <location>
        <begin position="7"/>
        <end position="25"/>
    </location>
</feature>
<evidence type="ECO:0000256" key="3">
    <source>
        <dbReference type="ARBA" id="ARBA00022475"/>
    </source>
</evidence>
<feature type="compositionally biased region" description="Low complexity" evidence="7">
    <location>
        <begin position="286"/>
        <end position="310"/>
    </location>
</feature>
<sequence length="324" mass="32569">MNIFKDVCITISRILVGIVLIAHGWQKYDSWTIDGTAQSFESMSVPWPNASAQIATYFELAAGVLLILGLLVRIVGPLLFIQMAFAFGFAHWGKGVFVADGGWELVGVLGAAGLALAASGSGRFSLDYLFMTPVRARKERKEKAAQEANGSYTPAAAPAGAAGAPNATPNAAPNTGQSPYGSYGSANQGSNFQGSNYQGSNFQGSPAQAPNNQSSNFWGNNQGNKSQNSKPWNNRGNDGYAGYTIGGTDNAGSAGAAGVAGGAGAAGMTNGSDADAPTTQWNSDQSGGPSSNNSFGGFSSSGSDSGSDSGSSGGDGGGDGGGGD</sequence>
<evidence type="ECO:0000256" key="1">
    <source>
        <dbReference type="ARBA" id="ARBA00004651"/>
    </source>
</evidence>
<evidence type="ECO:0000256" key="4">
    <source>
        <dbReference type="ARBA" id="ARBA00022692"/>
    </source>
</evidence>
<feature type="compositionally biased region" description="Polar residues" evidence="7">
    <location>
        <begin position="269"/>
        <end position="285"/>
    </location>
</feature>
<evidence type="ECO:0000256" key="6">
    <source>
        <dbReference type="ARBA" id="ARBA00023136"/>
    </source>
</evidence>
<dbReference type="InterPro" id="IPR051907">
    <property type="entry name" value="DoxX-like_oxidoreductase"/>
</dbReference>
<evidence type="ECO:0000313" key="9">
    <source>
        <dbReference type="EMBL" id="MCZ9288750.1"/>
    </source>
</evidence>
<feature type="transmembrane region" description="Helical" evidence="8">
    <location>
        <begin position="105"/>
        <end position="130"/>
    </location>
</feature>
<keyword evidence="6 8" id="KW-0472">Membrane</keyword>
<evidence type="ECO:0000256" key="2">
    <source>
        <dbReference type="ARBA" id="ARBA00006679"/>
    </source>
</evidence>
<keyword evidence="10" id="KW-1185">Reference proteome</keyword>
<gene>
    <name evidence="9" type="ORF">L8V00_00775</name>
</gene>